<dbReference type="Proteomes" id="UP000644507">
    <property type="component" value="Unassembled WGS sequence"/>
</dbReference>
<sequence>MDRLGDINELLESLERKHQVTILYACESGSRAWGFASPDSDYDIRFLYARREPEYLRVFPGGDTIEVAIEDDLDPGGWDIKKAAGLLAKSNGALVEWLHSPIVYRAEKGFLELWQKAARDAFSPHANASHYRGLAVQIWKGKCQGDQLRAKDYLYVLRALFSAEWVLENQSPAPVNFNDLRGERMAEAFEELLEWKSRSGESELMPRSALIDKVIETTFAKLESLFETVGRRPLLSQVCERLFRKTLALSNESPAAFRSIGGVRASRGLLFDAVAGSRAYGTNHARSDEDRRGIFVAPNEIMLGFEPVTQVSDEKSDEVYYELRRFGELLLKNNPNALELLAMPEDCIRFQAPAFSLLTPSLFLSKLCGQTYANYAMGQIRKARGLNKKIVNPQPEKRKSLLDFCYVLEGQGSVALTDWLHERGLLESRCGLVGVEHAPGTYALFYDESSSFGYRGIVSKKDDSALLCSSVPREARPIAWVSCNSDAYKAHCKSHREYWQWVELRNEERYQTNTEHGRGYDSKNLMHTLRLLDMAEEIATEGLLRVRRPNREWLMRVRAGEFGYEELVARAEEQVQRVEEAFAKSTLPDRPDEAKVSEVLHEIRNQ</sequence>
<dbReference type="PANTHER" id="PTHR34817">
    <property type="entry name" value="NUCLEOTIDYLTRANSFERASE"/>
    <property type="match status" value="1"/>
</dbReference>
<proteinExistence type="predicted"/>
<reference evidence="1" key="1">
    <citation type="journal article" date="2014" name="Int. J. Syst. Evol. Microbiol.">
        <title>Complete genome sequence of Corynebacterium casei LMG S-19264T (=DSM 44701T), isolated from a smear-ripened cheese.</title>
        <authorList>
            <consortium name="US DOE Joint Genome Institute (JGI-PGF)"/>
            <person name="Walter F."/>
            <person name="Albersmeier A."/>
            <person name="Kalinowski J."/>
            <person name="Ruckert C."/>
        </authorList>
    </citation>
    <scope>NUCLEOTIDE SEQUENCE</scope>
    <source>
        <strain evidence="1">KCTC 12988</strain>
    </source>
</reference>
<dbReference type="AlphaFoldDB" id="A0A918TTU1"/>
<gene>
    <name evidence="1" type="ORF">GCM10007100_33210</name>
</gene>
<name>A0A918TTU1_9BACT</name>
<dbReference type="RefSeq" id="WP_229809560.1">
    <property type="nucleotide sequence ID" value="NZ_BMXI01000016.1"/>
</dbReference>
<accession>A0A918TTU1</accession>
<dbReference type="Pfam" id="PF10127">
    <property type="entry name" value="RlaP"/>
    <property type="match status" value="2"/>
</dbReference>
<protein>
    <recommendedName>
        <fullName evidence="3">Nucleotidyltransferase</fullName>
    </recommendedName>
</protein>
<dbReference type="InterPro" id="IPR018775">
    <property type="entry name" value="RlaP"/>
</dbReference>
<comment type="caution">
    <text evidence="1">The sequence shown here is derived from an EMBL/GenBank/DDBJ whole genome shotgun (WGS) entry which is preliminary data.</text>
</comment>
<evidence type="ECO:0000313" key="2">
    <source>
        <dbReference type="Proteomes" id="UP000644507"/>
    </source>
</evidence>
<reference evidence="1" key="2">
    <citation type="submission" date="2020-09" db="EMBL/GenBank/DDBJ databases">
        <authorList>
            <person name="Sun Q."/>
            <person name="Kim S."/>
        </authorList>
    </citation>
    <scope>NUCLEOTIDE SEQUENCE</scope>
    <source>
        <strain evidence="1">KCTC 12988</strain>
    </source>
</reference>
<evidence type="ECO:0008006" key="3">
    <source>
        <dbReference type="Google" id="ProtNLM"/>
    </source>
</evidence>
<dbReference type="EMBL" id="BMXI01000016">
    <property type="protein sequence ID" value="GHC63114.1"/>
    <property type="molecule type" value="Genomic_DNA"/>
</dbReference>
<evidence type="ECO:0000313" key="1">
    <source>
        <dbReference type="EMBL" id="GHC63114.1"/>
    </source>
</evidence>
<organism evidence="1 2">
    <name type="scientific">Roseibacillus persicicus</name>
    <dbReference type="NCBI Taxonomy" id="454148"/>
    <lineage>
        <taxon>Bacteria</taxon>
        <taxon>Pseudomonadati</taxon>
        <taxon>Verrucomicrobiota</taxon>
        <taxon>Verrucomicrobiia</taxon>
        <taxon>Verrucomicrobiales</taxon>
        <taxon>Verrucomicrobiaceae</taxon>
        <taxon>Roseibacillus</taxon>
    </lineage>
</organism>
<dbReference type="PANTHER" id="PTHR34817:SF2">
    <property type="entry name" value="NUCLEOTIDYLTRANSFERASE"/>
    <property type="match status" value="1"/>
</dbReference>
<keyword evidence="2" id="KW-1185">Reference proteome</keyword>